<evidence type="ECO:0000256" key="2">
    <source>
        <dbReference type="ARBA" id="ARBA00022670"/>
    </source>
</evidence>
<comment type="cofactor">
    <cofactor evidence="7">
        <name>Zn(2+)</name>
        <dbReference type="ChEBI" id="CHEBI:29105"/>
    </cofactor>
    <text evidence="7">Binds 1 zinc ion.</text>
</comment>
<dbReference type="PANTHER" id="PTHR11804">
    <property type="entry name" value="PROTEASE M3 THIMET OLIGOPEPTIDASE-RELATED"/>
    <property type="match status" value="1"/>
</dbReference>
<gene>
    <name evidence="9" type="primary">prlC_2</name>
    <name evidence="9" type="ORF">IEC33019_0110</name>
</gene>
<sequence>MQAPNPLLNENRSPIDYDRITLEHVKTALDSVARAYEAGLAQVLDSQQTQPSWYGLVLAMDEVIAELQAVIFATLPLTGRGEAWSAAFGEGYSRAQRLFMESRQNQPLHALYERLAASEPSLDVYEQATLRRILLEFRLAGVHLDTQQSATLAQLEDDINDQIGGFYQTLDETRERSSIHIEDQTRLEGIPQRLRDQMARQARDAGLEGWQILCNERHANIILEFAEDRSLREAVYKAYHSRGAHADEQQDNGTRLQQLALLREQKGQLIGNASYAQLMLQGKAAGGVEPVRRLLQTLAQQLRPAMLKARSGLQQLAVEHALGDAQPWDIKYLRARKQVMSSEALRGYFTLDKAIQALVDLAGRVFDLKLAPCSTSAWHPSVRTFTVQQDGVEIGVLYLDVLTYSDKQGGVHTIAVRHRRRDAQGRAHGASAMVVSDGEPGQDAQPPLLDHLALRKLFHEFGHGLHILLMPTINHVLSDPNRAGSDSQEFFGKFLERWLWDAQYLADLSGHYQTGESLTLEQAQSVLADLREAQLEKCAFDVSMALFDLELHSTPGDGKTVQERLSECRDRCGCWPLASFEKPAHAFDYLVAGYEAGYYSYVWGEAHAIDVFTHFEQWGVLDNRAGKRFRAAFANWANAKPMTQACEDFLGRPMRIEAMLGWYGLDNGAAG</sequence>
<dbReference type="AlphaFoldDB" id="A0A1B2F0I2"/>
<dbReference type="SUPFAM" id="SSF55486">
    <property type="entry name" value="Metalloproteases ('zincins'), catalytic domain"/>
    <property type="match status" value="1"/>
</dbReference>
<evidence type="ECO:0000256" key="7">
    <source>
        <dbReference type="RuleBase" id="RU003435"/>
    </source>
</evidence>
<keyword evidence="4 7" id="KW-0378">Hydrolase</keyword>
<feature type="domain" description="Peptidase M3A/M3B catalytic" evidence="8">
    <location>
        <begin position="226"/>
        <end position="660"/>
    </location>
</feature>
<proteinExistence type="inferred from homology"/>
<dbReference type="InterPro" id="IPR045090">
    <property type="entry name" value="Pept_M3A_M3B"/>
</dbReference>
<dbReference type="EMBL" id="CP016634">
    <property type="protein sequence ID" value="ANY85724.1"/>
    <property type="molecule type" value="Genomic_DNA"/>
</dbReference>
<dbReference type="PANTHER" id="PTHR11804:SF84">
    <property type="entry name" value="SACCHAROLYSIN"/>
    <property type="match status" value="1"/>
</dbReference>
<dbReference type="GO" id="GO:0006518">
    <property type="term" value="P:peptide metabolic process"/>
    <property type="evidence" value="ECO:0007669"/>
    <property type="project" value="TreeGrafter"/>
</dbReference>
<evidence type="ECO:0000256" key="5">
    <source>
        <dbReference type="ARBA" id="ARBA00022833"/>
    </source>
</evidence>
<dbReference type="InterPro" id="IPR024079">
    <property type="entry name" value="MetalloPept_cat_dom_sf"/>
</dbReference>
<keyword evidence="3 7" id="KW-0479">Metal-binding</keyword>
<dbReference type="Pfam" id="PF01432">
    <property type="entry name" value="Peptidase_M3"/>
    <property type="match status" value="1"/>
</dbReference>
<dbReference type="Gene3D" id="3.40.390.10">
    <property type="entry name" value="Collagenase (Catalytic Domain)"/>
    <property type="match status" value="1"/>
</dbReference>
<evidence type="ECO:0000256" key="3">
    <source>
        <dbReference type="ARBA" id="ARBA00022723"/>
    </source>
</evidence>
<dbReference type="Gene3D" id="1.10.1370.10">
    <property type="entry name" value="Neurolysin, domain 3"/>
    <property type="match status" value="1"/>
</dbReference>
<name>A0A1B2F0I2_PSEPU</name>
<keyword evidence="5 7" id="KW-0862">Zinc</keyword>
<organism evidence="9">
    <name type="scientific">Pseudomonas putida</name>
    <name type="common">Arthrobacter siderocapsulatus</name>
    <dbReference type="NCBI Taxonomy" id="303"/>
    <lineage>
        <taxon>Bacteria</taxon>
        <taxon>Pseudomonadati</taxon>
        <taxon>Pseudomonadota</taxon>
        <taxon>Gammaproteobacteria</taxon>
        <taxon>Pseudomonadales</taxon>
        <taxon>Pseudomonadaceae</taxon>
        <taxon>Pseudomonas</taxon>
    </lineage>
</organism>
<dbReference type="RefSeq" id="WP_099592764.1">
    <property type="nucleotide sequence ID" value="NZ_CP016634.1"/>
</dbReference>
<reference evidence="9" key="1">
    <citation type="submission" date="2016-07" db="EMBL/GenBank/DDBJ databases">
        <title>New class B carbapenemase carried by novel plasmid in Pseudomonas putida enviromental strain in eastern Amazonia.</title>
        <authorList>
            <person name="Souza C.O."/>
            <person name="Lima K.V."/>
            <person name="Brasiliense D.M."/>
            <person name="Perez-Chaparro P.J."/>
            <person name="Mamizuka E.M."/>
            <person name="Lima M.O."/>
            <person name="Lima L.N."/>
            <person name="McCulloch J.A."/>
        </authorList>
    </citation>
    <scope>NUCLEOTIDE SEQUENCE [LARGE SCALE GENOMIC DNA]</scope>
    <source>
        <strain evidence="9">IEC33019</strain>
    </source>
</reference>
<protein>
    <submittedName>
        <fullName evidence="9">Oligopeptidase A</fullName>
    </submittedName>
</protein>
<evidence type="ECO:0000313" key="9">
    <source>
        <dbReference type="EMBL" id="ANY85724.1"/>
    </source>
</evidence>
<dbReference type="GO" id="GO:0004222">
    <property type="term" value="F:metalloendopeptidase activity"/>
    <property type="evidence" value="ECO:0007669"/>
    <property type="project" value="InterPro"/>
</dbReference>
<evidence type="ECO:0000256" key="1">
    <source>
        <dbReference type="ARBA" id="ARBA00006040"/>
    </source>
</evidence>
<comment type="similarity">
    <text evidence="1 7">Belongs to the peptidase M3 family.</text>
</comment>
<dbReference type="InterPro" id="IPR024077">
    <property type="entry name" value="Neurolysin/TOP_dom2"/>
</dbReference>
<dbReference type="GO" id="GO:0006508">
    <property type="term" value="P:proteolysis"/>
    <property type="evidence" value="ECO:0007669"/>
    <property type="project" value="UniProtKB-KW"/>
</dbReference>
<evidence type="ECO:0000256" key="6">
    <source>
        <dbReference type="ARBA" id="ARBA00023049"/>
    </source>
</evidence>
<dbReference type="GO" id="GO:0046872">
    <property type="term" value="F:metal ion binding"/>
    <property type="evidence" value="ECO:0007669"/>
    <property type="project" value="UniProtKB-UniRule"/>
</dbReference>
<keyword evidence="2 7" id="KW-0645">Protease</keyword>
<dbReference type="InterPro" id="IPR001567">
    <property type="entry name" value="Pept_M3A_M3B_dom"/>
</dbReference>
<accession>A0A1B2F0I2</accession>
<evidence type="ECO:0000259" key="8">
    <source>
        <dbReference type="Pfam" id="PF01432"/>
    </source>
</evidence>
<keyword evidence="6 7" id="KW-0482">Metalloprotease</keyword>
<evidence type="ECO:0000256" key="4">
    <source>
        <dbReference type="ARBA" id="ARBA00022801"/>
    </source>
</evidence>